<feature type="region of interest" description="Disordered" evidence="1">
    <location>
        <begin position="1"/>
        <end position="53"/>
    </location>
</feature>
<protein>
    <submittedName>
        <fullName evidence="2">Uncharacterized protein</fullName>
    </submittedName>
</protein>
<comment type="caution">
    <text evidence="2">The sequence shown here is derived from an EMBL/GenBank/DDBJ whole genome shotgun (WGS) entry which is preliminary data.</text>
</comment>
<feature type="compositionally biased region" description="Basic and acidic residues" evidence="1">
    <location>
        <begin position="155"/>
        <end position="168"/>
    </location>
</feature>
<name>A0A7K0DA53_9NOCA</name>
<gene>
    <name evidence="2" type="ORF">NRB20_56070</name>
</gene>
<dbReference type="Proteomes" id="UP000438448">
    <property type="component" value="Unassembled WGS sequence"/>
</dbReference>
<dbReference type="EMBL" id="WEGK01000013">
    <property type="protein sequence ID" value="MQY22489.1"/>
    <property type="molecule type" value="Genomic_DNA"/>
</dbReference>
<feature type="compositionally biased region" description="Pro residues" evidence="1">
    <location>
        <begin position="40"/>
        <end position="49"/>
    </location>
</feature>
<organism evidence="2 3">
    <name type="scientific">Nocardia macrotermitis</name>
    <dbReference type="NCBI Taxonomy" id="2585198"/>
    <lineage>
        <taxon>Bacteria</taxon>
        <taxon>Bacillati</taxon>
        <taxon>Actinomycetota</taxon>
        <taxon>Actinomycetes</taxon>
        <taxon>Mycobacteriales</taxon>
        <taxon>Nocardiaceae</taxon>
        <taxon>Nocardia</taxon>
    </lineage>
</organism>
<evidence type="ECO:0000313" key="3">
    <source>
        <dbReference type="Proteomes" id="UP000438448"/>
    </source>
</evidence>
<accession>A0A7K0DA53</accession>
<evidence type="ECO:0000313" key="2">
    <source>
        <dbReference type="EMBL" id="MQY22489.1"/>
    </source>
</evidence>
<dbReference type="AlphaFoldDB" id="A0A7K0DA53"/>
<dbReference type="RefSeq" id="WP_227833922.1">
    <property type="nucleotide sequence ID" value="NZ_WEGK01000013.1"/>
</dbReference>
<evidence type="ECO:0000256" key="1">
    <source>
        <dbReference type="SAM" id="MobiDB-lite"/>
    </source>
</evidence>
<feature type="region of interest" description="Disordered" evidence="1">
    <location>
        <begin position="143"/>
        <end position="168"/>
    </location>
</feature>
<sequence>MPESAWYPGDFASSTPGAVQDTALYPGPVEYGTPDHETPPDPAAPPPADPAQADGFTAATLGQAMLRNGEIIVTATESGMLQNVHVDAGQLRRPPAELADDLLRLCRLAAGRAGAARRTHLAQLGLTDHVLDLLGLPEPDAVEQNEIDDEDDNDYEPRSWLDHDGSVW</sequence>
<feature type="compositionally biased region" description="Acidic residues" evidence="1">
    <location>
        <begin position="143"/>
        <end position="154"/>
    </location>
</feature>
<reference evidence="2 3" key="1">
    <citation type="submission" date="2019-10" db="EMBL/GenBank/DDBJ databases">
        <title>Nocardia macrotermitis sp. nov. and Nocardia aurantia sp. nov., isolated from the gut of fungus growing-termite Macrotermes natalensis.</title>
        <authorList>
            <person name="Benndorf R."/>
            <person name="Schwitalla J."/>
            <person name="Martin K."/>
            <person name="De Beer W."/>
            <person name="Kaster A.-K."/>
            <person name="Vollmers J."/>
            <person name="Poulsen M."/>
            <person name="Beemelmanns C."/>
        </authorList>
    </citation>
    <scope>NUCLEOTIDE SEQUENCE [LARGE SCALE GENOMIC DNA]</scope>
    <source>
        <strain evidence="2 3">RB20</strain>
    </source>
</reference>
<proteinExistence type="predicted"/>
<keyword evidence="3" id="KW-1185">Reference proteome</keyword>